<dbReference type="InParanoid" id="Q2LPM3"/>
<sequence length="74" mass="8808">MDLGFLTWRNVPFPPVSEKISWIFYIRISLERTRHMRNGNMAEGIPHNKGACLQDFSTLESRRREIVYENVNRL</sequence>
<dbReference type="HOGENOM" id="CLU_2686484_0_0_7"/>
<proteinExistence type="predicted"/>
<accession>Q2LPM3</accession>
<reference evidence="1 2" key="1">
    <citation type="journal article" date="2007" name="Proc. Natl. Acad. Sci. U.S.A.">
        <title>The genome of Syntrophus aciditrophicus: life at the thermodynamic limit of microbial growth.</title>
        <authorList>
            <person name="McInerney M.J."/>
            <person name="Rohlin L."/>
            <person name="Mouttaki H."/>
            <person name="Kim U."/>
            <person name="Krupp R.S."/>
            <person name="Rios-Hernandez L."/>
            <person name="Sieber J."/>
            <person name="Struchtemeyer C.G."/>
            <person name="Bhattacharyya A."/>
            <person name="Campbell J.W."/>
            <person name="Gunsalus R.P."/>
        </authorList>
    </citation>
    <scope>NUCLEOTIDE SEQUENCE [LARGE SCALE GENOMIC DNA]</scope>
    <source>
        <strain evidence="1 2">SB</strain>
    </source>
</reference>
<keyword evidence="2" id="KW-1185">Reference proteome</keyword>
<dbReference type="AlphaFoldDB" id="Q2LPM3"/>
<dbReference type="Proteomes" id="UP000001933">
    <property type="component" value="Chromosome"/>
</dbReference>
<gene>
    <name evidence="1" type="ORF">SYN_00518</name>
</gene>
<evidence type="ECO:0000313" key="2">
    <source>
        <dbReference type="Proteomes" id="UP000001933"/>
    </source>
</evidence>
<evidence type="ECO:0000313" key="1">
    <source>
        <dbReference type="EMBL" id="ABC76234.1"/>
    </source>
</evidence>
<organism evidence="1 2">
    <name type="scientific">Syntrophus aciditrophicus (strain SB)</name>
    <dbReference type="NCBI Taxonomy" id="56780"/>
    <lineage>
        <taxon>Bacteria</taxon>
        <taxon>Pseudomonadati</taxon>
        <taxon>Thermodesulfobacteriota</taxon>
        <taxon>Syntrophia</taxon>
        <taxon>Syntrophales</taxon>
        <taxon>Syntrophaceae</taxon>
        <taxon>Syntrophus</taxon>
    </lineage>
</organism>
<name>Q2LPM3_SYNAS</name>
<dbReference type="EMBL" id="CP000252">
    <property type="protein sequence ID" value="ABC76234.1"/>
    <property type="molecule type" value="Genomic_DNA"/>
</dbReference>
<protein>
    <submittedName>
        <fullName evidence="1">Hypothetical cytosolic protein</fullName>
    </submittedName>
</protein>
<dbReference type="KEGG" id="sat:SYN_00518"/>